<organism evidence="3 4">
    <name type="scientific">Aureobasidium pullulans</name>
    <name type="common">Black yeast</name>
    <name type="synonym">Pullularia pullulans</name>
    <dbReference type="NCBI Taxonomy" id="5580"/>
    <lineage>
        <taxon>Eukaryota</taxon>
        <taxon>Fungi</taxon>
        <taxon>Dikarya</taxon>
        <taxon>Ascomycota</taxon>
        <taxon>Pezizomycotina</taxon>
        <taxon>Dothideomycetes</taxon>
        <taxon>Dothideomycetidae</taxon>
        <taxon>Dothideales</taxon>
        <taxon>Saccotheciaceae</taxon>
        <taxon>Aureobasidium</taxon>
    </lineage>
</organism>
<keyword evidence="4" id="KW-1185">Reference proteome</keyword>
<comment type="caution">
    <text evidence="3">The sequence shown here is derived from an EMBL/GenBank/DDBJ whole genome shotgun (WGS) entry which is preliminary data.</text>
</comment>
<keyword evidence="1" id="KW-0479">Metal-binding</keyword>
<dbReference type="Proteomes" id="UP001341245">
    <property type="component" value="Unassembled WGS sequence"/>
</dbReference>
<reference evidence="3 4" key="1">
    <citation type="submission" date="2023-11" db="EMBL/GenBank/DDBJ databases">
        <title>Draft genome sequence and annotation of the polyextremotolerant black yeast-like fungus Aureobasidium pullulans NRRL 62042.</title>
        <authorList>
            <person name="Dielentheis-Frenken M.R.E."/>
            <person name="Wibberg D."/>
            <person name="Blank L.M."/>
            <person name="Tiso T."/>
        </authorList>
    </citation>
    <scope>NUCLEOTIDE SEQUENCE [LARGE SCALE GENOMIC DNA]</scope>
    <source>
        <strain evidence="3 4">NRRL 62042</strain>
    </source>
</reference>
<sequence>MENSKVVAGGSLTQRLEIQEVFEHLSAREKLYAHHMSRAAWDGTRIILRQVSFEAEQIFDLILELYQSCSGDWTLLMENCDVDQKNLDNLLEYAALFLGNIGNYYSEGDQKITSALTKTALFKFGRASAKSRALLENVVPAMISPHPSSLRFPSPNTQSGYYPGPGILSRQEIVEITRVLDSRSIEPENTRIQKSVQDGRVVYDVLQGSTEIGSEEESTQINGAIATICVVRGDYSDILKNVCASLSKASEYAATDSQRAILDDYIRSFTTESLDTYRESQKKWILEKEPVVENIFGFVEQYHDPLGVRAESPGLVAVTDPEETAIFKRFVDEAPKFLRMLPWAAGASENDGRGPFEKTSFEAPEFTSIHALAYCSTIIFEGINLPNYNDIRETVGFKNVIIANRMRANVEGMSAGTLVKKSDMESLGRCRHRVRFVSTAVHELLGHSASKLLTRDRDGGANFDVNNPPINPLTGKPVTSWYRSGQTWTTVFENLATSVEECRASLVAAYLMDVPELMELFGYTDTGGVTAEELLYNTYLLLAVEGVESLQHYSVENKGQAHSRESFGILK</sequence>
<evidence type="ECO:0000256" key="2">
    <source>
        <dbReference type="ARBA" id="ARBA00022801"/>
    </source>
</evidence>
<keyword evidence="2" id="KW-0378">Hydrolase</keyword>
<protein>
    <recommendedName>
        <fullName evidence="5">Peptidase M49, dipeptidyl-peptidase III</fullName>
    </recommendedName>
</protein>
<name>A0ABR0T978_AURPU</name>
<dbReference type="Pfam" id="PF03571">
    <property type="entry name" value="Peptidase_M49"/>
    <property type="match status" value="1"/>
</dbReference>
<evidence type="ECO:0000256" key="1">
    <source>
        <dbReference type="ARBA" id="ARBA00022723"/>
    </source>
</evidence>
<proteinExistence type="predicted"/>
<dbReference type="PANTHER" id="PTHR23422:SF11">
    <property type="entry name" value="DIPEPTIDYL PEPTIDASE 3"/>
    <property type="match status" value="1"/>
</dbReference>
<dbReference type="Gene3D" id="3.30.540.30">
    <property type="match status" value="3"/>
</dbReference>
<evidence type="ECO:0000313" key="3">
    <source>
        <dbReference type="EMBL" id="KAK6000667.1"/>
    </source>
</evidence>
<dbReference type="PANTHER" id="PTHR23422">
    <property type="entry name" value="DIPEPTIDYL PEPTIDASE III-RELATED"/>
    <property type="match status" value="1"/>
</dbReference>
<gene>
    <name evidence="3" type="ORF">QM012_003392</name>
</gene>
<evidence type="ECO:0008006" key="5">
    <source>
        <dbReference type="Google" id="ProtNLM"/>
    </source>
</evidence>
<accession>A0ABR0T978</accession>
<dbReference type="InterPro" id="IPR039461">
    <property type="entry name" value="Peptidase_M49"/>
</dbReference>
<evidence type="ECO:0000313" key="4">
    <source>
        <dbReference type="Proteomes" id="UP001341245"/>
    </source>
</evidence>
<dbReference type="EMBL" id="JASGXD010000016">
    <property type="protein sequence ID" value="KAK6000667.1"/>
    <property type="molecule type" value="Genomic_DNA"/>
</dbReference>